<evidence type="ECO:0000256" key="1">
    <source>
        <dbReference type="SAM" id="MobiDB-lite"/>
    </source>
</evidence>
<dbReference type="Proteomes" id="UP000259030">
    <property type="component" value="Plasmid pDFI2"/>
</dbReference>
<feature type="compositionally biased region" description="Basic and acidic residues" evidence="1">
    <location>
        <begin position="19"/>
        <end position="28"/>
    </location>
</feature>
<proteinExistence type="predicted"/>
<evidence type="ECO:0000313" key="3">
    <source>
        <dbReference type="Proteomes" id="UP000259030"/>
    </source>
</evidence>
<gene>
    <name evidence="2" type="ORF">DFI_17635</name>
</gene>
<dbReference type="AlphaFoldDB" id="A0A221T280"/>
<name>A0A221T280_9DEIO</name>
<keyword evidence="3" id="KW-1185">Reference proteome</keyword>
<accession>A0A221T280</accession>
<protein>
    <submittedName>
        <fullName evidence="2">DNA repair protein</fullName>
    </submittedName>
</protein>
<keyword evidence="2" id="KW-0614">Plasmid</keyword>
<reference evidence="2 3" key="1">
    <citation type="submission" date="2017-05" db="EMBL/GenBank/DDBJ databases">
        <title>The complete genome sequence of Deinococcus ficus isolated from the rhizosphere of the Ficus religiosa L. in Taiwan.</title>
        <authorList>
            <person name="Wu K.-M."/>
            <person name="Liao T.-L."/>
            <person name="Liu Y.-M."/>
            <person name="Young C.-C."/>
            <person name="Tsai S.-F."/>
        </authorList>
    </citation>
    <scope>NUCLEOTIDE SEQUENCE [LARGE SCALE GENOMIC DNA]</scope>
    <source>
        <strain evidence="2 3">CC-FR2-10</strain>
        <plasmid evidence="3">pdfi2</plasmid>
    </source>
</reference>
<organism evidence="2 3">
    <name type="scientific">Deinococcus ficus</name>
    <dbReference type="NCBI Taxonomy" id="317577"/>
    <lineage>
        <taxon>Bacteria</taxon>
        <taxon>Thermotogati</taxon>
        <taxon>Deinococcota</taxon>
        <taxon>Deinococci</taxon>
        <taxon>Deinococcales</taxon>
        <taxon>Deinococcaceae</taxon>
        <taxon>Deinococcus</taxon>
    </lineage>
</organism>
<dbReference type="STRING" id="317577.GCA_000419625_03261"/>
<geneLocation type="plasmid" evidence="3">
    <name>pdfi2</name>
</geneLocation>
<feature type="region of interest" description="Disordered" evidence="1">
    <location>
        <begin position="1"/>
        <end position="32"/>
    </location>
</feature>
<dbReference type="KEGG" id="dfc:DFI_17635"/>
<dbReference type="EMBL" id="CP021083">
    <property type="protein sequence ID" value="ASN83004.1"/>
    <property type="molecule type" value="Genomic_DNA"/>
</dbReference>
<sequence length="309" mass="33116">MARPKTKTETTGGAAATLDRPRTGKAAETRPATDPYQTFDALMASAGLDSRLAAFAESGATPAELQAALTEHLGVALTRWGLGLHHLTHEARPETGENGPDIALLTDGRVTARLSEGAAAVARAYASLTAPDERGLSAWPALGEGHRLAADAPATHLKILIEDARDFETEWMTARGGTHHRVWRRGETLHVEVVRPAPPETALADAAWDVITSIKDRTFQRELMRRSDEHGMLGALLGARHAGAGDALSRLPEAHFAVQAMHGTLTGPEARSADAYRTLLRTLGTELEQVQSQATRQLAELLKHGLNRA</sequence>
<evidence type="ECO:0000313" key="2">
    <source>
        <dbReference type="EMBL" id="ASN83004.1"/>
    </source>
</evidence>
<dbReference type="RefSeq" id="WP_027462220.1">
    <property type="nucleotide sequence ID" value="NZ_CP021083.1"/>
</dbReference>